<dbReference type="PROSITE" id="PS00198">
    <property type="entry name" value="4FE4S_FER_1"/>
    <property type="match status" value="1"/>
</dbReference>
<gene>
    <name evidence="13" type="ORF">J2S63_001823</name>
</gene>
<protein>
    <recommendedName>
        <fullName evidence="2">ferredoxin--NADP(+) reductase</fullName>
        <ecNumber evidence="2">1.18.1.2</ecNumber>
    </recommendedName>
</protein>
<dbReference type="Proteomes" id="UP001183648">
    <property type="component" value="Unassembled WGS sequence"/>
</dbReference>
<name>A0ABU2BUG4_9ACTN</name>
<dbReference type="GO" id="GO:0004324">
    <property type="term" value="F:ferredoxin-NADP+ reductase activity"/>
    <property type="evidence" value="ECO:0007669"/>
    <property type="project" value="UniProtKB-EC"/>
</dbReference>
<keyword evidence="8" id="KW-0408">Iron</keyword>
<dbReference type="EC" id="1.18.1.2" evidence="2"/>
<dbReference type="InterPro" id="IPR023753">
    <property type="entry name" value="FAD/NAD-binding_dom"/>
</dbReference>
<keyword evidence="9" id="KW-0411">Iron-sulfur</keyword>
<evidence type="ECO:0000256" key="8">
    <source>
        <dbReference type="ARBA" id="ARBA00023004"/>
    </source>
</evidence>
<sequence length="539" mass="57491">MPYVVTQSCCADASCVVACPVNCIHPAPGEPGFAEAEQLYVDPESCVDCGACTTACPVGALVPHTLLTPEQEPFLATNRDYYTVHPHSDRAPLAIVAPQRRLRRPGPFRVAVVGAGPAGLYTADELLKHPEISVDVLDRLLTPYGLVRAGVAPDHQHTKQVTDLFAAIEEQPGFRYRLGVDVGRTMSHDDLRAQYDAVVHAVGASGAKRLGIEGEDLPGSVSATELTGWYNGRPECQDLLVPLDRERAVVVGTGNVALDVARLLTIDPDELATTSIARLPETALGRSAVREVVVLGRRGPEHAAFTVPELIGLRGLVARGALRVVVDTGGRPLDPADPKSALLADLAELSRVGDRPPRTLVVRFHTTPTRVLGTERVEGLEVTRDGVSEVLAAGLVVRSVGFKGAPVPGLPFDDATGTVPHEAGRVEPGTYVVGWIKRGPRGFIGTNKSDAAETVSAILDDLDAGLPAPDAVPGPLPGVIGLEGWRAIDAEERRRGAAQGRTRATIVDLDELRRIAEEAEHRTPATRPTRRPALRRRRS</sequence>
<dbReference type="RefSeq" id="WP_310301531.1">
    <property type="nucleotide sequence ID" value="NZ_BAAAPS010000008.1"/>
</dbReference>
<dbReference type="SUPFAM" id="SSF51971">
    <property type="entry name" value="Nucleotide-binding domain"/>
    <property type="match status" value="1"/>
</dbReference>
<dbReference type="Gene3D" id="3.50.50.60">
    <property type="entry name" value="FAD/NAD(P)-binding domain"/>
    <property type="match status" value="1"/>
</dbReference>
<keyword evidence="7 13" id="KW-0560">Oxidoreductase</keyword>
<feature type="compositionally biased region" description="Basic residues" evidence="11">
    <location>
        <begin position="528"/>
        <end position="539"/>
    </location>
</feature>
<comment type="caution">
    <text evidence="13">The sequence shown here is derived from an EMBL/GenBank/DDBJ whole genome shotgun (WGS) entry which is preliminary data.</text>
</comment>
<evidence type="ECO:0000256" key="6">
    <source>
        <dbReference type="ARBA" id="ARBA00022857"/>
    </source>
</evidence>
<proteinExistence type="predicted"/>
<comment type="cofactor">
    <cofactor evidence="1">
        <name>FAD</name>
        <dbReference type="ChEBI" id="CHEBI:57692"/>
    </cofactor>
</comment>
<keyword evidence="6" id="KW-0521">NADP</keyword>
<feature type="region of interest" description="Disordered" evidence="11">
    <location>
        <begin position="515"/>
        <end position="539"/>
    </location>
</feature>
<dbReference type="PANTHER" id="PTHR48467">
    <property type="entry name" value="GLUTAMATE SYNTHASE 1 [NADH], CHLOROPLASTIC-LIKE"/>
    <property type="match status" value="1"/>
</dbReference>
<dbReference type="Pfam" id="PF07992">
    <property type="entry name" value="Pyr_redox_2"/>
    <property type="match status" value="1"/>
</dbReference>
<evidence type="ECO:0000313" key="13">
    <source>
        <dbReference type="EMBL" id="MDR7362270.1"/>
    </source>
</evidence>
<dbReference type="PANTHER" id="PTHR48467:SF1">
    <property type="entry name" value="GLUTAMATE SYNTHASE 1 [NADH], CHLOROPLASTIC-LIKE"/>
    <property type="match status" value="1"/>
</dbReference>
<evidence type="ECO:0000256" key="7">
    <source>
        <dbReference type="ARBA" id="ARBA00023002"/>
    </source>
</evidence>
<evidence type="ECO:0000256" key="9">
    <source>
        <dbReference type="ARBA" id="ARBA00023014"/>
    </source>
</evidence>
<evidence type="ECO:0000256" key="11">
    <source>
        <dbReference type="SAM" id="MobiDB-lite"/>
    </source>
</evidence>
<reference evidence="13 14" key="1">
    <citation type="submission" date="2023-07" db="EMBL/GenBank/DDBJ databases">
        <title>Sequencing the genomes of 1000 actinobacteria strains.</title>
        <authorList>
            <person name="Klenk H.-P."/>
        </authorList>
    </citation>
    <scope>NUCLEOTIDE SEQUENCE [LARGE SCALE GENOMIC DNA]</scope>
    <source>
        <strain evidence="13 14">DSM 19426</strain>
    </source>
</reference>
<dbReference type="InterPro" id="IPR017900">
    <property type="entry name" value="4Fe4S_Fe_S_CS"/>
</dbReference>
<evidence type="ECO:0000256" key="2">
    <source>
        <dbReference type="ARBA" id="ARBA00013223"/>
    </source>
</evidence>
<dbReference type="Pfam" id="PF00037">
    <property type="entry name" value="Fer4"/>
    <property type="match status" value="1"/>
</dbReference>
<dbReference type="Gene3D" id="3.30.70.20">
    <property type="match status" value="1"/>
</dbReference>
<dbReference type="InterPro" id="IPR036188">
    <property type="entry name" value="FAD/NAD-bd_sf"/>
</dbReference>
<dbReference type="EMBL" id="JAVDYG010000001">
    <property type="protein sequence ID" value="MDR7362270.1"/>
    <property type="molecule type" value="Genomic_DNA"/>
</dbReference>
<dbReference type="PRINTS" id="PR00419">
    <property type="entry name" value="ADXRDTASE"/>
</dbReference>
<feature type="domain" description="4Fe-4S ferredoxin-type" evidence="12">
    <location>
        <begin position="1"/>
        <end position="29"/>
    </location>
</feature>
<dbReference type="InterPro" id="IPR017896">
    <property type="entry name" value="4Fe4S_Fe-S-bd"/>
</dbReference>
<feature type="domain" description="4Fe-4S ferredoxin-type" evidence="12">
    <location>
        <begin position="37"/>
        <end position="66"/>
    </location>
</feature>
<evidence type="ECO:0000313" key="14">
    <source>
        <dbReference type="Proteomes" id="UP001183648"/>
    </source>
</evidence>
<dbReference type="SUPFAM" id="SSF54862">
    <property type="entry name" value="4Fe-4S ferredoxins"/>
    <property type="match status" value="1"/>
</dbReference>
<evidence type="ECO:0000256" key="3">
    <source>
        <dbReference type="ARBA" id="ARBA00022630"/>
    </source>
</evidence>
<evidence type="ECO:0000256" key="1">
    <source>
        <dbReference type="ARBA" id="ARBA00001974"/>
    </source>
</evidence>
<evidence type="ECO:0000256" key="4">
    <source>
        <dbReference type="ARBA" id="ARBA00022723"/>
    </source>
</evidence>
<keyword evidence="3" id="KW-0285">Flavoprotein</keyword>
<evidence type="ECO:0000256" key="10">
    <source>
        <dbReference type="ARBA" id="ARBA00047776"/>
    </source>
</evidence>
<evidence type="ECO:0000256" key="5">
    <source>
        <dbReference type="ARBA" id="ARBA00022827"/>
    </source>
</evidence>
<dbReference type="PROSITE" id="PS51379">
    <property type="entry name" value="4FE4S_FER_2"/>
    <property type="match status" value="2"/>
</dbReference>
<dbReference type="Gene3D" id="3.40.50.720">
    <property type="entry name" value="NAD(P)-binding Rossmann-like Domain"/>
    <property type="match status" value="1"/>
</dbReference>
<keyword evidence="5" id="KW-0274">FAD</keyword>
<organism evidence="13 14">
    <name type="scientific">Nocardioides marmoribigeumensis</name>
    <dbReference type="NCBI Taxonomy" id="433649"/>
    <lineage>
        <taxon>Bacteria</taxon>
        <taxon>Bacillati</taxon>
        <taxon>Actinomycetota</taxon>
        <taxon>Actinomycetes</taxon>
        <taxon>Propionibacteriales</taxon>
        <taxon>Nocardioidaceae</taxon>
        <taxon>Nocardioides</taxon>
    </lineage>
</organism>
<accession>A0ABU2BUG4</accession>
<evidence type="ECO:0000259" key="12">
    <source>
        <dbReference type="PROSITE" id="PS51379"/>
    </source>
</evidence>
<keyword evidence="14" id="KW-1185">Reference proteome</keyword>
<keyword evidence="4" id="KW-0479">Metal-binding</keyword>
<comment type="catalytic activity">
    <reaction evidence="10">
        <text>2 reduced [2Fe-2S]-[ferredoxin] + NADP(+) + H(+) = 2 oxidized [2Fe-2S]-[ferredoxin] + NADPH</text>
        <dbReference type="Rhea" id="RHEA:20125"/>
        <dbReference type="Rhea" id="RHEA-COMP:10000"/>
        <dbReference type="Rhea" id="RHEA-COMP:10001"/>
        <dbReference type="ChEBI" id="CHEBI:15378"/>
        <dbReference type="ChEBI" id="CHEBI:33737"/>
        <dbReference type="ChEBI" id="CHEBI:33738"/>
        <dbReference type="ChEBI" id="CHEBI:57783"/>
        <dbReference type="ChEBI" id="CHEBI:58349"/>
        <dbReference type="EC" id="1.18.1.2"/>
    </reaction>
</comment>
<dbReference type="InterPro" id="IPR055275">
    <property type="entry name" value="Ferredox_Rdtase"/>
</dbReference>